<protein>
    <submittedName>
        <fullName evidence="2">Uncharacterized protein</fullName>
    </submittedName>
</protein>
<proteinExistence type="predicted"/>
<organism evidence="2 3">
    <name type="scientific">Microvirga arsenatis</name>
    <dbReference type="NCBI Taxonomy" id="2692265"/>
    <lineage>
        <taxon>Bacteria</taxon>
        <taxon>Pseudomonadati</taxon>
        <taxon>Pseudomonadota</taxon>
        <taxon>Alphaproteobacteria</taxon>
        <taxon>Hyphomicrobiales</taxon>
        <taxon>Methylobacteriaceae</taxon>
        <taxon>Microvirga</taxon>
    </lineage>
</organism>
<dbReference type="Proteomes" id="UP000818323">
    <property type="component" value="Unassembled WGS sequence"/>
</dbReference>
<sequence length="127" mass="13011">MKPWLAITRMLSILAIFGLVLAPFTVPAVAGGLVTPITASDTGMARASATYDMAMAEAQCCAPARSSKSEGPKACPLAALCHAKIVQGVSVATVVLRWFSPAQARAPGNDATPKTLAQAPPARPPQA</sequence>
<gene>
    <name evidence="2" type="ORF">GR303_04790</name>
</gene>
<dbReference type="RefSeq" id="WP_161721143.1">
    <property type="nucleotide sequence ID" value="NZ_JAAAXI010000001.1"/>
</dbReference>
<feature type="region of interest" description="Disordered" evidence="1">
    <location>
        <begin position="104"/>
        <end position="127"/>
    </location>
</feature>
<evidence type="ECO:0000256" key="1">
    <source>
        <dbReference type="SAM" id="MobiDB-lite"/>
    </source>
</evidence>
<evidence type="ECO:0000313" key="3">
    <source>
        <dbReference type="Proteomes" id="UP000818323"/>
    </source>
</evidence>
<evidence type="ECO:0000313" key="2">
    <source>
        <dbReference type="EMBL" id="NBJ23669.1"/>
    </source>
</evidence>
<keyword evidence="3" id="KW-1185">Reference proteome</keyword>
<comment type="caution">
    <text evidence="2">The sequence shown here is derived from an EMBL/GenBank/DDBJ whole genome shotgun (WGS) entry which is preliminary data.</text>
</comment>
<dbReference type="EMBL" id="JAAAXJ010000002">
    <property type="protein sequence ID" value="NBJ23669.1"/>
    <property type="molecule type" value="Genomic_DNA"/>
</dbReference>
<accession>A0ABW9YU27</accession>
<name>A0ABW9YU27_9HYPH</name>
<reference evidence="2 3" key="1">
    <citation type="submission" date="2020-01" db="EMBL/GenBank/DDBJ databases">
        <title>Microvirga sp. nov., an arsenate reduction bacterium isolated from Tibet hotspring sediments.</title>
        <authorList>
            <person name="Yuan C.-G."/>
        </authorList>
    </citation>
    <scope>NUCLEOTIDE SEQUENCE [LARGE SCALE GENOMIC DNA]</scope>
    <source>
        <strain evidence="2 3">SYSU G3D203</strain>
    </source>
</reference>